<evidence type="ECO:0000256" key="8">
    <source>
        <dbReference type="RuleBase" id="RU367068"/>
    </source>
</evidence>
<dbReference type="GO" id="GO:0089705">
    <property type="term" value="P:protein localization to outer membrane"/>
    <property type="evidence" value="ECO:0007669"/>
    <property type="project" value="TreeGrafter"/>
</dbReference>
<dbReference type="AlphaFoldDB" id="A0A235ESF7"/>
<comment type="similarity">
    <text evidence="8">Belongs to the ABC transporter superfamily. Lipoprotein translocase (TC 3.A.1.125) family.</text>
</comment>
<protein>
    <recommendedName>
        <fullName evidence="8">Lipoprotein-releasing system ATP-binding protein LolD</fullName>
        <ecNumber evidence="8">7.6.2.-</ecNumber>
    </recommendedName>
</protein>
<dbReference type="SUPFAM" id="SSF52540">
    <property type="entry name" value="P-loop containing nucleoside triphosphate hydrolases"/>
    <property type="match status" value="1"/>
</dbReference>
<comment type="subunit">
    <text evidence="8">The complex is composed of two ATP-binding proteins (LolD) and two transmembrane proteins (LolC and LolE).</text>
</comment>
<keyword evidence="6 8" id="KW-1278">Translocase</keyword>
<keyword evidence="2 8" id="KW-1003">Cell membrane</keyword>
<dbReference type="OrthoDB" id="9802264at2"/>
<dbReference type="InterPro" id="IPR017871">
    <property type="entry name" value="ABC_transporter-like_CS"/>
</dbReference>
<dbReference type="NCBIfam" id="TIGR02211">
    <property type="entry name" value="LolD_lipo_ex"/>
    <property type="match status" value="1"/>
</dbReference>
<comment type="subcellular location">
    <subcellularLocation>
        <location evidence="8">Cell inner membrane</location>
        <topology evidence="8">Peripheral membrane protein</topology>
    </subcellularLocation>
</comment>
<dbReference type="GO" id="GO:0005524">
    <property type="term" value="F:ATP binding"/>
    <property type="evidence" value="ECO:0007669"/>
    <property type="project" value="UniProtKB-UniRule"/>
</dbReference>
<evidence type="ECO:0000256" key="1">
    <source>
        <dbReference type="ARBA" id="ARBA00022448"/>
    </source>
</evidence>
<keyword evidence="7 8" id="KW-0472">Membrane</keyword>
<dbReference type="InterPro" id="IPR003593">
    <property type="entry name" value="AAA+_ATPase"/>
</dbReference>
<dbReference type="Pfam" id="PF00005">
    <property type="entry name" value="ABC_tran"/>
    <property type="match status" value="1"/>
</dbReference>
<dbReference type="FunFam" id="3.40.50.300:FF:000230">
    <property type="entry name" value="Lipoprotein-releasing system ATP-binding protein LolD"/>
    <property type="match status" value="1"/>
</dbReference>
<evidence type="ECO:0000313" key="10">
    <source>
        <dbReference type="EMBL" id="OYD51931.1"/>
    </source>
</evidence>
<dbReference type="InterPro" id="IPR027417">
    <property type="entry name" value="P-loop_NTPase"/>
</dbReference>
<keyword evidence="3 8" id="KW-0997">Cell inner membrane</keyword>
<evidence type="ECO:0000259" key="9">
    <source>
        <dbReference type="PROSITE" id="PS50893"/>
    </source>
</evidence>
<keyword evidence="10" id="KW-0449">Lipoprotein</keyword>
<accession>A0A235ESF7</accession>
<organism evidence="10 11">
    <name type="scientific">Acidovorax kalamii</name>
    <dbReference type="NCBI Taxonomy" id="2004485"/>
    <lineage>
        <taxon>Bacteria</taxon>
        <taxon>Pseudomonadati</taxon>
        <taxon>Pseudomonadota</taxon>
        <taxon>Betaproteobacteria</taxon>
        <taxon>Burkholderiales</taxon>
        <taxon>Comamonadaceae</taxon>
        <taxon>Acidovorax</taxon>
    </lineage>
</organism>
<dbReference type="EC" id="7.6.2.-" evidence="8"/>
<evidence type="ECO:0000313" key="11">
    <source>
        <dbReference type="Proteomes" id="UP000215441"/>
    </source>
</evidence>
<dbReference type="InterPro" id="IPR015854">
    <property type="entry name" value="ABC_transpr_LolD-like"/>
</dbReference>
<proteinExistence type="inferred from homology"/>
<evidence type="ECO:0000256" key="2">
    <source>
        <dbReference type="ARBA" id="ARBA00022475"/>
    </source>
</evidence>
<dbReference type="PANTHER" id="PTHR24220:SF689">
    <property type="entry name" value="LIPOPROTEIN-RELEASING SYSTEM ATP-BINDING PROTEIN LOLD"/>
    <property type="match status" value="1"/>
</dbReference>
<dbReference type="PANTHER" id="PTHR24220">
    <property type="entry name" value="IMPORT ATP-BINDING PROTEIN"/>
    <property type="match status" value="1"/>
</dbReference>
<sequence length="248" mass="26289">MNNVAINPIPSGGNGQNGLKNGAVVLEAKGLTKRFTEGRLDVTVLQGVDLQVHAGETLAIVGASGSGKSTLLHLLGGLDAPTAGSVRLKGAELSALSPQEQGQLRNQHLGFIYQFHHLLPEFSALDNVAMPLRIRRMPSEQAHQAAEQVLAAVGLKARVHHRPAELSGGERQRVAIARALVTRPACVLADEPTGNLDRATADGVFELMLQLARDHGTAFVMVTHDESLAARCGRVVRIAEGKLQAPRA</sequence>
<keyword evidence="11" id="KW-1185">Reference proteome</keyword>
<evidence type="ECO:0000256" key="6">
    <source>
        <dbReference type="ARBA" id="ARBA00022967"/>
    </source>
</evidence>
<dbReference type="Gene3D" id="3.40.50.300">
    <property type="entry name" value="P-loop containing nucleotide triphosphate hydrolases"/>
    <property type="match status" value="1"/>
</dbReference>
<dbReference type="CDD" id="cd03255">
    <property type="entry name" value="ABC_MJ0796_LolCDE_FtsE"/>
    <property type="match status" value="1"/>
</dbReference>
<dbReference type="InterPro" id="IPR011924">
    <property type="entry name" value="LolD_lipo_ATP-bd"/>
</dbReference>
<dbReference type="InterPro" id="IPR017911">
    <property type="entry name" value="MacB-like_ATP-bd"/>
</dbReference>
<dbReference type="GO" id="GO:0044874">
    <property type="term" value="P:lipoprotein localization to outer membrane"/>
    <property type="evidence" value="ECO:0007669"/>
    <property type="project" value="TreeGrafter"/>
</dbReference>
<gene>
    <name evidence="8 10" type="primary">lolD</name>
    <name evidence="10" type="ORF">CBY09_00025</name>
</gene>
<keyword evidence="5 8" id="KW-0067">ATP-binding</keyword>
<dbReference type="EMBL" id="NOIG01000001">
    <property type="protein sequence ID" value="OYD51931.1"/>
    <property type="molecule type" value="Genomic_DNA"/>
</dbReference>
<comment type="caution">
    <text evidence="10">The sequence shown here is derived from an EMBL/GenBank/DDBJ whole genome shotgun (WGS) entry which is preliminary data.</text>
</comment>
<keyword evidence="1 8" id="KW-0813">Transport</keyword>
<feature type="domain" description="ABC transporter" evidence="9">
    <location>
        <begin position="26"/>
        <end position="248"/>
    </location>
</feature>
<reference evidence="10 11" key="1">
    <citation type="submission" date="2017-07" db="EMBL/GenBank/DDBJ databases">
        <title>Acidovorax KNDSW TSA 6 genome sequence and assembly.</title>
        <authorList>
            <person name="Mayilraj S."/>
        </authorList>
    </citation>
    <scope>NUCLEOTIDE SEQUENCE [LARGE SCALE GENOMIC DNA]</scope>
    <source>
        <strain evidence="10 11">KNDSW-TSA6</strain>
    </source>
</reference>
<dbReference type="RefSeq" id="WP_094285344.1">
    <property type="nucleotide sequence ID" value="NZ_NOIG01000001.1"/>
</dbReference>
<evidence type="ECO:0000256" key="4">
    <source>
        <dbReference type="ARBA" id="ARBA00022741"/>
    </source>
</evidence>
<dbReference type="PROSITE" id="PS50893">
    <property type="entry name" value="ABC_TRANSPORTER_2"/>
    <property type="match status" value="1"/>
</dbReference>
<comment type="function">
    <text evidence="8">Part of the ABC transporter complex LolCDE involved in the translocation of mature outer membrane-directed lipoproteins, from the inner membrane to the periplasmic chaperone, LolA. Responsible for the formation of the LolA-lipoprotein complex in an ATP-dependent manner.</text>
</comment>
<evidence type="ECO:0000256" key="7">
    <source>
        <dbReference type="ARBA" id="ARBA00023136"/>
    </source>
</evidence>
<dbReference type="PROSITE" id="PS00211">
    <property type="entry name" value="ABC_TRANSPORTER_1"/>
    <property type="match status" value="1"/>
</dbReference>
<dbReference type="InterPro" id="IPR003439">
    <property type="entry name" value="ABC_transporter-like_ATP-bd"/>
</dbReference>
<evidence type="ECO:0000256" key="5">
    <source>
        <dbReference type="ARBA" id="ARBA00022840"/>
    </source>
</evidence>
<evidence type="ECO:0000256" key="3">
    <source>
        <dbReference type="ARBA" id="ARBA00022519"/>
    </source>
</evidence>
<dbReference type="GO" id="GO:0016887">
    <property type="term" value="F:ATP hydrolysis activity"/>
    <property type="evidence" value="ECO:0007669"/>
    <property type="project" value="InterPro"/>
</dbReference>
<dbReference type="SMART" id="SM00382">
    <property type="entry name" value="AAA"/>
    <property type="match status" value="1"/>
</dbReference>
<name>A0A235ESF7_9BURK</name>
<keyword evidence="4 8" id="KW-0547">Nucleotide-binding</keyword>
<dbReference type="GO" id="GO:0005886">
    <property type="term" value="C:plasma membrane"/>
    <property type="evidence" value="ECO:0007669"/>
    <property type="project" value="UniProtKB-SubCell"/>
</dbReference>
<dbReference type="GO" id="GO:0022857">
    <property type="term" value="F:transmembrane transporter activity"/>
    <property type="evidence" value="ECO:0007669"/>
    <property type="project" value="TreeGrafter"/>
</dbReference>
<dbReference type="Proteomes" id="UP000215441">
    <property type="component" value="Unassembled WGS sequence"/>
</dbReference>